<evidence type="ECO:0000256" key="1">
    <source>
        <dbReference type="SAM" id="Phobius"/>
    </source>
</evidence>
<accession>A0ABN9QUT0</accession>
<protein>
    <submittedName>
        <fullName evidence="3">Uncharacterized protein</fullName>
    </submittedName>
</protein>
<proteinExistence type="predicted"/>
<keyword evidence="2" id="KW-0732">Signal</keyword>
<sequence length="99" mass="10399">KAPSPLLVLLADCIAAAVEAGDAGTAWSLQVGVGFLGLAFLELAKLLIAFSRRCLVQLCRLLRTLGPAARASDEEPISSLEQRAAKPSALLDQEIDLAE</sequence>
<feature type="transmembrane region" description="Helical" evidence="1">
    <location>
        <begin position="30"/>
        <end position="50"/>
    </location>
</feature>
<keyword evidence="1" id="KW-0812">Transmembrane</keyword>
<feature type="signal peptide" evidence="2">
    <location>
        <begin position="1"/>
        <end position="20"/>
    </location>
</feature>
<evidence type="ECO:0000256" key="2">
    <source>
        <dbReference type="SAM" id="SignalP"/>
    </source>
</evidence>
<feature type="non-terminal residue" evidence="3">
    <location>
        <position position="1"/>
    </location>
</feature>
<feature type="chain" id="PRO_5046335863" evidence="2">
    <location>
        <begin position="21"/>
        <end position="99"/>
    </location>
</feature>
<evidence type="ECO:0000313" key="4">
    <source>
        <dbReference type="Proteomes" id="UP001189429"/>
    </source>
</evidence>
<feature type="non-terminal residue" evidence="3">
    <location>
        <position position="99"/>
    </location>
</feature>
<dbReference type="Proteomes" id="UP001189429">
    <property type="component" value="Unassembled WGS sequence"/>
</dbReference>
<keyword evidence="4" id="KW-1185">Reference proteome</keyword>
<keyword evidence="1" id="KW-1133">Transmembrane helix</keyword>
<dbReference type="EMBL" id="CAUYUJ010004030">
    <property type="protein sequence ID" value="CAK0807882.1"/>
    <property type="molecule type" value="Genomic_DNA"/>
</dbReference>
<comment type="caution">
    <text evidence="3">The sequence shown here is derived from an EMBL/GenBank/DDBJ whole genome shotgun (WGS) entry which is preliminary data.</text>
</comment>
<gene>
    <name evidence="3" type="ORF">PCOR1329_LOCUS13628</name>
</gene>
<reference evidence="3" key="1">
    <citation type="submission" date="2023-10" db="EMBL/GenBank/DDBJ databases">
        <authorList>
            <person name="Chen Y."/>
            <person name="Shah S."/>
            <person name="Dougan E. K."/>
            <person name="Thang M."/>
            <person name="Chan C."/>
        </authorList>
    </citation>
    <scope>NUCLEOTIDE SEQUENCE [LARGE SCALE GENOMIC DNA]</scope>
</reference>
<evidence type="ECO:0000313" key="3">
    <source>
        <dbReference type="EMBL" id="CAK0807882.1"/>
    </source>
</evidence>
<organism evidence="3 4">
    <name type="scientific">Prorocentrum cordatum</name>
    <dbReference type="NCBI Taxonomy" id="2364126"/>
    <lineage>
        <taxon>Eukaryota</taxon>
        <taxon>Sar</taxon>
        <taxon>Alveolata</taxon>
        <taxon>Dinophyceae</taxon>
        <taxon>Prorocentrales</taxon>
        <taxon>Prorocentraceae</taxon>
        <taxon>Prorocentrum</taxon>
    </lineage>
</organism>
<keyword evidence="1" id="KW-0472">Membrane</keyword>
<name>A0ABN9QUT0_9DINO</name>